<dbReference type="GO" id="GO:0008253">
    <property type="term" value="F:5'-nucleotidase activity"/>
    <property type="evidence" value="ECO:0007669"/>
    <property type="project" value="UniProtKB-EC"/>
</dbReference>
<dbReference type="InterPro" id="IPR036412">
    <property type="entry name" value="HAD-like_sf"/>
</dbReference>
<reference evidence="9 10" key="1">
    <citation type="submission" date="2016-07" db="EMBL/GenBank/DDBJ databases">
        <title>Pervasive Adenine N6-methylation of Active Genes in Fungi.</title>
        <authorList>
            <consortium name="DOE Joint Genome Institute"/>
            <person name="Mondo S.J."/>
            <person name="Dannebaum R.O."/>
            <person name="Kuo R.C."/>
            <person name="Labutti K."/>
            <person name="Haridas S."/>
            <person name="Kuo A."/>
            <person name="Salamov A."/>
            <person name="Ahrendt S.R."/>
            <person name="Lipzen A."/>
            <person name="Sullivan W."/>
            <person name="Andreopoulos W.B."/>
            <person name="Clum A."/>
            <person name="Lindquist E."/>
            <person name="Daum C."/>
            <person name="Ramamoorthy G.K."/>
            <person name="Gryganskyi A."/>
            <person name="Culley D."/>
            <person name="Magnuson J.K."/>
            <person name="James T.Y."/>
            <person name="O'Malley M.A."/>
            <person name="Stajich J.E."/>
            <person name="Spatafora J.W."/>
            <person name="Visel A."/>
            <person name="Grigoriev I.V."/>
        </authorList>
    </citation>
    <scope>NUCLEOTIDE SEQUENCE [LARGE SCALE GENOMIC DNA]</scope>
    <source>
        <strain evidence="9 10">NRRL 3301</strain>
    </source>
</reference>
<keyword evidence="4" id="KW-0479">Metal-binding</keyword>
<keyword evidence="6 9" id="KW-0378">Hydrolase</keyword>
<evidence type="ECO:0000256" key="1">
    <source>
        <dbReference type="ARBA" id="ARBA00000815"/>
    </source>
</evidence>
<evidence type="ECO:0000313" key="10">
    <source>
        <dbReference type="Proteomes" id="UP000242146"/>
    </source>
</evidence>
<dbReference type="AlphaFoldDB" id="A0A1X2GKF2"/>
<keyword evidence="5" id="KW-0547">Nucleotide-binding</keyword>
<dbReference type="GO" id="GO:0005737">
    <property type="term" value="C:cytoplasm"/>
    <property type="evidence" value="ECO:0007669"/>
    <property type="project" value="InterPro"/>
</dbReference>
<dbReference type="EMBL" id="MCGT01000011">
    <property type="protein sequence ID" value="ORX55769.1"/>
    <property type="molecule type" value="Genomic_DNA"/>
</dbReference>
<dbReference type="GO" id="GO:0000166">
    <property type="term" value="F:nucleotide binding"/>
    <property type="evidence" value="ECO:0007669"/>
    <property type="project" value="UniProtKB-KW"/>
</dbReference>
<sequence>MHIVSNMMKFNNQDVCVGFNDPLIHVFNKSEFQLETTPYFPSIKDRSNVILVGDSLGDLQMSQGVKHDLCLNIGFLNHDIEQLAPRYLQAFDIVIEGDANMNPILEILREI</sequence>
<comment type="caution">
    <text evidence="9">The sequence shown here is derived from an EMBL/GenBank/DDBJ whole genome shotgun (WGS) entry which is preliminary data.</text>
</comment>
<keyword evidence="10" id="KW-1185">Reference proteome</keyword>
<evidence type="ECO:0000256" key="3">
    <source>
        <dbReference type="ARBA" id="ARBA00012643"/>
    </source>
</evidence>
<dbReference type="SUPFAM" id="SSF56784">
    <property type="entry name" value="HAD-like"/>
    <property type="match status" value="1"/>
</dbReference>
<name>A0A1X2GKF2_9FUNG</name>
<evidence type="ECO:0000256" key="6">
    <source>
        <dbReference type="ARBA" id="ARBA00022801"/>
    </source>
</evidence>
<dbReference type="OrthoDB" id="10014216at2759"/>
<organism evidence="9 10">
    <name type="scientific">Hesseltinella vesiculosa</name>
    <dbReference type="NCBI Taxonomy" id="101127"/>
    <lineage>
        <taxon>Eukaryota</taxon>
        <taxon>Fungi</taxon>
        <taxon>Fungi incertae sedis</taxon>
        <taxon>Mucoromycota</taxon>
        <taxon>Mucoromycotina</taxon>
        <taxon>Mucoromycetes</taxon>
        <taxon>Mucorales</taxon>
        <taxon>Cunninghamellaceae</taxon>
        <taxon>Hesseltinella</taxon>
    </lineage>
</organism>
<dbReference type="EC" id="3.1.3.5" evidence="3"/>
<evidence type="ECO:0000256" key="5">
    <source>
        <dbReference type="ARBA" id="ARBA00022741"/>
    </source>
</evidence>
<dbReference type="GO" id="GO:0009117">
    <property type="term" value="P:nucleotide metabolic process"/>
    <property type="evidence" value="ECO:0007669"/>
    <property type="project" value="UniProtKB-KW"/>
</dbReference>
<evidence type="ECO:0000256" key="4">
    <source>
        <dbReference type="ARBA" id="ARBA00022723"/>
    </source>
</evidence>
<keyword evidence="8" id="KW-0546">Nucleotide metabolism</keyword>
<dbReference type="Gene3D" id="3.40.50.1000">
    <property type="entry name" value="HAD superfamily/HAD-like"/>
    <property type="match status" value="1"/>
</dbReference>
<accession>A0A1X2GKF2</accession>
<comment type="catalytic activity">
    <reaction evidence="1">
        <text>a ribonucleoside 5'-phosphate + H2O = a ribonucleoside + phosphate</text>
        <dbReference type="Rhea" id="RHEA:12484"/>
        <dbReference type="ChEBI" id="CHEBI:15377"/>
        <dbReference type="ChEBI" id="CHEBI:18254"/>
        <dbReference type="ChEBI" id="CHEBI:43474"/>
        <dbReference type="ChEBI" id="CHEBI:58043"/>
        <dbReference type="EC" id="3.1.3.5"/>
    </reaction>
</comment>
<proteinExistence type="inferred from homology"/>
<evidence type="ECO:0000313" key="9">
    <source>
        <dbReference type="EMBL" id="ORX55769.1"/>
    </source>
</evidence>
<dbReference type="PANTHER" id="PTHR13045">
    <property type="entry name" value="5'-NUCLEOTIDASE"/>
    <property type="match status" value="1"/>
</dbReference>
<evidence type="ECO:0000256" key="8">
    <source>
        <dbReference type="ARBA" id="ARBA00023080"/>
    </source>
</evidence>
<dbReference type="InterPro" id="IPR023214">
    <property type="entry name" value="HAD_sf"/>
</dbReference>
<evidence type="ECO:0000256" key="2">
    <source>
        <dbReference type="ARBA" id="ARBA00008389"/>
    </source>
</evidence>
<gene>
    <name evidence="9" type="ORF">DM01DRAFT_1335154</name>
</gene>
<protein>
    <recommendedName>
        <fullName evidence="3">5'-nucleotidase</fullName>
        <ecNumber evidence="3">3.1.3.5</ecNumber>
    </recommendedName>
</protein>
<comment type="similarity">
    <text evidence="2">Belongs to the pyrimidine 5'-nucleotidase family.</text>
</comment>
<keyword evidence="7" id="KW-0460">Magnesium</keyword>
<dbReference type="STRING" id="101127.A0A1X2GKF2"/>
<dbReference type="InterPro" id="IPR006434">
    <property type="entry name" value="Pyrimidine_nucleotidase_eu"/>
</dbReference>
<evidence type="ECO:0000256" key="7">
    <source>
        <dbReference type="ARBA" id="ARBA00022842"/>
    </source>
</evidence>
<dbReference type="Pfam" id="PF05822">
    <property type="entry name" value="UMPH-1"/>
    <property type="match status" value="1"/>
</dbReference>
<dbReference type="PANTHER" id="PTHR13045:SF0">
    <property type="entry name" value="7-METHYLGUANOSINE PHOSPHATE-SPECIFIC 5'-NUCLEOTIDASE"/>
    <property type="match status" value="1"/>
</dbReference>
<dbReference type="Proteomes" id="UP000242146">
    <property type="component" value="Unassembled WGS sequence"/>
</dbReference>
<dbReference type="GO" id="GO:0000287">
    <property type="term" value="F:magnesium ion binding"/>
    <property type="evidence" value="ECO:0007669"/>
    <property type="project" value="InterPro"/>
</dbReference>